<dbReference type="GO" id="GO:0005935">
    <property type="term" value="C:cellular bud neck"/>
    <property type="evidence" value="ECO:0007669"/>
    <property type="project" value="UniProtKB-SubCell"/>
</dbReference>
<dbReference type="InterPro" id="IPR016491">
    <property type="entry name" value="Septin"/>
</dbReference>
<dbReference type="EMBL" id="BTFZ01000011">
    <property type="protein sequence ID" value="GMM36890.1"/>
    <property type="molecule type" value="Genomic_DNA"/>
</dbReference>
<evidence type="ECO:0000256" key="2">
    <source>
        <dbReference type="ARBA" id="ARBA00022741"/>
    </source>
</evidence>
<dbReference type="InterPro" id="IPR030379">
    <property type="entry name" value="G_SEPTIN_dom"/>
</dbReference>
<keyword evidence="2 4" id="KW-0547">Nucleotide-binding</keyword>
<evidence type="ECO:0000256" key="1">
    <source>
        <dbReference type="ARBA" id="ARBA00004266"/>
    </source>
</evidence>
<proteinExistence type="inferred from homology"/>
<dbReference type="CDD" id="cd01850">
    <property type="entry name" value="CDC_Septin"/>
    <property type="match status" value="1"/>
</dbReference>
<keyword evidence="3 4" id="KW-0342">GTP-binding</keyword>
<gene>
    <name evidence="6" type="ORF">DASC09_042150</name>
</gene>
<dbReference type="GO" id="GO:0005525">
    <property type="term" value="F:GTP binding"/>
    <property type="evidence" value="ECO:0007669"/>
    <property type="project" value="UniProtKB-KW"/>
</dbReference>
<comment type="caution">
    <text evidence="6">The sequence shown here is derived from an EMBL/GenBank/DDBJ whole genome shotgun (WGS) entry which is preliminary data.</text>
</comment>
<dbReference type="PANTHER" id="PTHR18884">
    <property type="entry name" value="SEPTIN"/>
    <property type="match status" value="1"/>
</dbReference>
<dbReference type="PROSITE" id="PS51719">
    <property type="entry name" value="G_SEPTIN"/>
    <property type="match status" value="1"/>
</dbReference>
<dbReference type="RefSeq" id="XP_064853886.1">
    <property type="nucleotide sequence ID" value="XM_064997814.1"/>
</dbReference>
<comment type="subcellular location">
    <subcellularLocation>
        <location evidence="1">Bud neck</location>
    </subcellularLocation>
</comment>
<evidence type="ECO:0000313" key="6">
    <source>
        <dbReference type="EMBL" id="GMM36890.1"/>
    </source>
</evidence>
<dbReference type="GO" id="GO:0031105">
    <property type="term" value="C:septin complex"/>
    <property type="evidence" value="ECO:0007669"/>
    <property type="project" value="UniProtKB-ARBA"/>
</dbReference>
<name>A0AAV5QRI6_9ASCO</name>
<dbReference type="Proteomes" id="UP001360560">
    <property type="component" value="Unassembled WGS sequence"/>
</dbReference>
<protein>
    <recommendedName>
        <fullName evidence="5">Septin-type G domain-containing protein</fullName>
    </recommendedName>
</protein>
<dbReference type="Pfam" id="PF00735">
    <property type="entry name" value="Septin"/>
    <property type="match status" value="1"/>
</dbReference>
<dbReference type="InterPro" id="IPR027417">
    <property type="entry name" value="P-loop_NTPase"/>
</dbReference>
<dbReference type="PIRSF" id="PIRSF006698">
    <property type="entry name" value="Septin"/>
    <property type="match status" value="1"/>
</dbReference>
<feature type="domain" description="Septin-type G" evidence="5">
    <location>
        <begin position="15"/>
        <end position="312"/>
    </location>
</feature>
<evidence type="ECO:0000313" key="7">
    <source>
        <dbReference type="Proteomes" id="UP001360560"/>
    </source>
</evidence>
<dbReference type="AlphaFoldDB" id="A0AAV5QRI6"/>
<evidence type="ECO:0000259" key="5">
    <source>
        <dbReference type="PROSITE" id="PS51719"/>
    </source>
</evidence>
<organism evidence="6 7">
    <name type="scientific">Saccharomycopsis crataegensis</name>
    <dbReference type="NCBI Taxonomy" id="43959"/>
    <lineage>
        <taxon>Eukaryota</taxon>
        <taxon>Fungi</taxon>
        <taxon>Dikarya</taxon>
        <taxon>Ascomycota</taxon>
        <taxon>Saccharomycotina</taxon>
        <taxon>Saccharomycetes</taxon>
        <taxon>Saccharomycopsidaceae</taxon>
        <taxon>Saccharomycopsis</taxon>
    </lineage>
</organism>
<keyword evidence="7" id="KW-1185">Reference proteome</keyword>
<dbReference type="GeneID" id="90074865"/>
<dbReference type="SUPFAM" id="SSF52540">
    <property type="entry name" value="P-loop containing nucleoside triphosphate hydrolases"/>
    <property type="match status" value="1"/>
</dbReference>
<dbReference type="Gene3D" id="3.40.50.300">
    <property type="entry name" value="P-loop containing nucleotide triphosphate hydrolases"/>
    <property type="match status" value="1"/>
</dbReference>
<evidence type="ECO:0000256" key="3">
    <source>
        <dbReference type="ARBA" id="ARBA00023134"/>
    </source>
</evidence>
<evidence type="ECO:0000256" key="4">
    <source>
        <dbReference type="RuleBase" id="RU004560"/>
    </source>
</evidence>
<accession>A0AAV5QRI6</accession>
<sequence length="323" mass="36572">MLSPEELRRNKLASKPLKFSILVCGQSSSGKKTFINTLCNQTGVHINNGTVPGIPTTPQPSSTTFDLDIYDKDYMRLEQYTLDFCEPPAPPISLSISLTSGLGESVNNSNSIARITDFLDQQYSQVLQEEMKIRRNPRFQDPRVHAALYFINPTSHGLKPLDVELMKALSGRVNLVPVLGKADTMTKHETIVNKLKIMRDIKNNNIKVYDFANGENNSGGVEEQESNDNDDSSYLNDILPFTVIGSNATKVDLSGKTCHIRKYFWGEIDIEDPEICDFRRLKNILFGSHLEEFKDVTHDVLYERFRTEKLISQNSYNEVSEKL</sequence>
<reference evidence="6 7" key="1">
    <citation type="journal article" date="2023" name="Elife">
        <title>Identification of key yeast species and microbe-microbe interactions impacting larval growth of Drosophila in the wild.</title>
        <authorList>
            <person name="Mure A."/>
            <person name="Sugiura Y."/>
            <person name="Maeda R."/>
            <person name="Honda K."/>
            <person name="Sakurai N."/>
            <person name="Takahashi Y."/>
            <person name="Watada M."/>
            <person name="Katoh T."/>
            <person name="Gotoh A."/>
            <person name="Gotoh Y."/>
            <person name="Taniguchi I."/>
            <person name="Nakamura K."/>
            <person name="Hayashi T."/>
            <person name="Katayama T."/>
            <person name="Uemura T."/>
            <person name="Hattori Y."/>
        </authorList>
    </citation>
    <scope>NUCLEOTIDE SEQUENCE [LARGE SCALE GENOMIC DNA]</scope>
    <source>
        <strain evidence="6 7">SC-9</strain>
    </source>
</reference>
<comment type="similarity">
    <text evidence="4">Belongs to the TRAFAC class TrmE-Era-EngA-EngB-Septin-like GTPase superfamily. Septin GTPase family.</text>
</comment>